<reference evidence="2 3" key="1">
    <citation type="submission" date="2019-05" db="EMBL/GenBank/DDBJ databases">
        <title>Another draft genome of Portunus trituberculatus and its Hox gene families provides insights of decapod evolution.</title>
        <authorList>
            <person name="Jeong J.-H."/>
            <person name="Song I."/>
            <person name="Kim S."/>
            <person name="Choi T."/>
            <person name="Kim D."/>
            <person name="Ryu S."/>
            <person name="Kim W."/>
        </authorList>
    </citation>
    <scope>NUCLEOTIDE SEQUENCE [LARGE SCALE GENOMIC DNA]</scope>
    <source>
        <tissue evidence="2">Muscle</tissue>
    </source>
</reference>
<dbReference type="EMBL" id="VSRR010141080">
    <property type="protein sequence ID" value="MPD04440.1"/>
    <property type="molecule type" value="Genomic_DNA"/>
</dbReference>
<name>A0A5B7KB91_PORTR</name>
<organism evidence="2 3">
    <name type="scientific">Portunus trituberculatus</name>
    <name type="common">Swimming crab</name>
    <name type="synonym">Neptunus trituberculatus</name>
    <dbReference type="NCBI Taxonomy" id="210409"/>
    <lineage>
        <taxon>Eukaryota</taxon>
        <taxon>Metazoa</taxon>
        <taxon>Ecdysozoa</taxon>
        <taxon>Arthropoda</taxon>
        <taxon>Crustacea</taxon>
        <taxon>Multicrustacea</taxon>
        <taxon>Malacostraca</taxon>
        <taxon>Eumalacostraca</taxon>
        <taxon>Eucarida</taxon>
        <taxon>Decapoda</taxon>
        <taxon>Pleocyemata</taxon>
        <taxon>Brachyura</taxon>
        <taxon>Eubrachyura</taxon>
        <taxon>Portunoidea</taxon>
        <taxon>Portunidae</taxon>
        <taxon>Portuninae</taxon>
        <taxon>Portunus</taxon>
    </lineage>
</organism>
<dbReference type="AlphaFoldDB" id="A0A5B7KB91"/>
<feature type="compositionally biased region" description="Basic and acidic residues" evidence="1">
    <location>
        <begin position="90"/>
        <end position="119"/>
    </location>
</feature>
<evidence type="ECO:0000313" key="2">
    <source>
        <dbReference type="EMBL" id="MPD04440.1"/>
    </source>
</evidence>
<sequence>MGFQSSSTKDLWFKYSSSPLKQHVFPRRHPCRLREPQLGHPILIKDRLAGQTAEQGDIKKIGREEEWFMEASRRSQREWGSCGLSSKGVVGRESKRSSPLRGERGQTVEARRDEKGKTK</sequence>
<feature type="region of interest" description="Disordered" evidence="1">
    <location>
        <begin position="72"/>
        <end position="119"/>
    </location>
</feature>
<evidence type="ECO:0000313" key="3">
    <source>
        <dbReference type="Proteomes" id="UP000324222"/>
    </source>
</evidence>
<proteinExistence type="predicted"/>
<gene>
    <name evidence="2" type="ORF">E2C01_100127</name>
</gene>
<dbReference type="Proteomes" id="UP000324222">
    <property type="component" value="Unassembled WGS sequence"/>
</dbReference>
<comment type="caution">
    <text evidence="2">The sequence shown here is derived from an EMBL/GenBank/DDBJ whole genome shotgun (WGS) entry which is preliminary data.</text>
</comment>
<evidence type="ECO:0000256" key="1">
    <source>
        <dbReference type="SAM" id="MobiDB-lite"/>
    </source>
</evidence>
<accession>A0A5B7KB91</accession>
<protein>
    <submittedName>
        <fullName evidence="2">Uncharacterized protein</fullName>
    </submittedName>
</protein>
<keyword evidence="3" id="KW-1185">Reference proteome</keyword>